<dbReference type="SMART" id="SM00360">
    <property type="entry name" value="RRM"/>
    <property type="match status" value="2"/>
</dbReference>
<feature type="domain" description="RRM" evidence="4">
    <location>
        <begin position="56"/>
        <end position="141"/>
    </location>
</feature>
<evidence type="ECO:0000256" key="1">
    <source>
        <dbReference type="ARBA" id="ARBA00022884"/>
    </source>
</evidence>
<evidence type="ECO:0000256" key="3">
    <source>
        <dbReference type="SAM" id="MobiDB-lite"/>
    </source>
</evidence>
<feature type="region of interest" description="Disordered" evidence="3">
    <location>
        <begin position="1"/>
        <end position="53"/>
    </location>
</feature>
<dbReference type="PANTHER" id="PTHR23236:SF95">
    <property type="entry name" value="NUCLEOLAR PROTEIN 13"/>
    <property type="match status" value="1"/>
</dbReference>
<gene>
    <name evidence="5" type="ORF">B0F90DRAFT_1622056</name>
</gene>
<dbReference type="Pfam" id="PF00076">
    <property type="entry name" value="RRM_1"/>
    <property type="match status" value="2"/>
</dbReference>
<evidence type="ECO:0000259" key="4">
    <source>
        <dbReference type="PROSITE" id="PS50102"/>
    </source>
</evidence>
<feature type="compositionally biased region" description="Basic and acidic residues" evidence="3">
    <location>
        <begin position="294"/>
        <end position="319"/>
    </location>
</feature>
<protein>
    <recommendedName>
        <fullName evidence="4">RRM domain-containing protein</fullName>
    </recommendedName>
</protein>
<reference evidence="5" key="1">
    <citation type="journal article" date="2022" name="New Phytol.">
        <title>Evolutionary transition to the ectomycorrhizal habit in the genomes of a hyperdiverse lineage of mushroom-forming fungi.</title>
        <authorList>
            <person name="Looney B."/>
            <person name="Miyauchi S."/>
            <person name="Morin E."/>
            <person name="Drula E."/>
            <person name="Courty P.E."/>
            <person name="Kohler A."/>
            <person name="Kuo A."/>
            <person name="LaButti K."/>
            <person name="Pangilinan J."/>
            <person name="Lipzen A."/>
            <person name="Riley R."/>
            <person name="Andreopoulos W."/>
            <person name="He G."/>
            <person name="Johnson J."/>
            <person name="Nolan M."/>
            <person name="Tritt A."/>
            <person name="Barry K.W."/>
            <person name="Grigoriev I.V."/>
            <person name="Nagy L.G."/>
            <person name="Hibbett D."/>
            <person name="Henrissat B."/>
            <person name="Matheny P.B."/>
            <person name="Labbe J."/>
            <person name="Martin F.M."/>
        </authorList>
    </citation>
    <scope>NUCLEOTIDE SEQUENCE</scope>
    <source>
        <strain evidence="5">BPL690</strain>
    </source>
</reference>
<dbReference type="Proteomes" id="UP001203297">
    <property type="component" value="Unassembled WGS sequence"/>
</dbReference>
<dbReference type="GO" id="GO:0003723">
    <property type="term" value="F:RNA binding"/>
    <property type="evidence" value="ECO:0007669"/>
    <property type="project" value="UniProtKB-UniRule"/>
</dbReference>
<keyword evidence="6" id="KW-1185">Reference proteome</keyword>
<dbReference type="Gene3D" id="3.30.70.330">
    <property type="match status" value="2"/>
</dbReference>
<evidence type="ECO:0000313" key="6">
    <source>
        <dbReference type="Proteomes" id="UP001203297"/>
    </source>
</evidence>
<keyword evidence="1 2" id="KW-0694">RNA-binding</keyword>
<sequence>MRKRVTSSDPVDVPVLSHAAKRKQRKTLSMKAVSISPPAKKQKKEKDIPDPVKRQNSVWVGNLNYKTTPESLRRFFYDAGEITRVHLPTKLTKPPTGESARRENQGFAYVDFATVEAKGAAIMMTEKPLEGRRLLIKDGDSFEGRPLMHGMRGEGTLAQWKPQSKFARKVLSTQKQPPAPTLFFGNLAFETTVDSIRGLLEAHHVKKENVFGTEELQDPWIRNIRMGTFEDSGLCKGFAFVDFTSTEHATTALIHPNNHQLDGRKLVVEFASADAVRRGGGARLRPKTALAKGTSEDHSRSKKRGSEFSDRIGRNDCEKPTTTNWKLQDEENTASGLPSHAPAKVDKKARKSRPTPGAALALAKREQITIVPSQGRRIIFDS</sequence>
<dbReference type="InterPro" id="IPR000504">
    <property type="entry name" value="RRM_dom"/>
</dbReference>
<dbReference type="InterPro" id="IPR035979">
    <property type="entry name" value="RBD_domain_sf"/>
</dbReference>
<dbReference type="PROSITE" id="PS50102">
    <property type="entry name" value="RRM"/>
    <property type="match status" value="2"/>
</dbReference>
<evidence type="ECO:0000256" key="2">
    <source>
        <dbReference type="PROSITE-ProRule" id="PRU00176"/>
    </source>
</evidence>
<dbReference type="EMBL" id="WTXG01000002">
    <property type="protein sequence ID" value="KAI0307123.1"/>
    <property type="molecule type" value="Genomic_DNA"/>
</dbReference>
<dbReference type="AlphaFoldDB" id="A0AAD4QPQ2"/>
<dbReference type="InterPro" id="IPR012677">
    <property type="entry name" value="Nucleotide-bd_a/b_plait_sf"/>
</dbReference>
<feature type="region of interest" description="Disordered" evidence="3">
    <location>
        <begin position="279"/>
        <end position="360"/>
    </location>
</feature>
<feature type="compositionally biased region" description="Basic and acidic residues" evidence="3">
    <location>
        <begin position="44"/>
        <end position="53"/>
    </location>
</feature>
<accession>A0AAD4QPQ2</accession>
<evidence type="ECO:0000313" key="5">
    <source>
        <dbReference type="EMBL" id="KAI0307123.1"/>
    </source>
</evidence>
<organism evidence="5 6">
    <name type="scientific">Multifurca ochricompacta</name>
    <dbReference type="NCBI Taxonomy" id="376703"/>
    <lineage>
        <taxon>Eukaryota</taxon>
        <taxon>Fungi</taxon>
        <taxon>Dikarya</taxon>
        <taxon>Basidiomycota</taxon>
        <taxon>Agaricomycotina</taxon>
        <taxon>Agaricomycetes</taxon>
        <taxon>Russulales</taxon>
        <taxon>Russulaceae</taxon>
        <taxon>Multifurca</taxon>
    </lineage>
</organism>
<dbReference type="GO" id="GO:0005730">
    <property type="term" value="C:nucleolus"/>
    <property type="evidence" value="ECO:0007669"/>
    <property type="project" value="TreeGrafter"/>
</dbReference>
<dbReference type="SUPFAM" id="SSF54928">
    <property type="entry name" value="RNA-binding domain, RBD"/>
    <property type="match status" value="2"/>
</dbReference>
<feature type="compositionally biased region" description="Basic residues" evidence="3">
    <location>
        <begin position="19"/>
        <end position="28"/>
    </location>
</feature>
<dbReference type="PANTHER" id="PTHR23236">
    <property type="entry name" value="EUKARYOTIC TRANSLATION INITIATION FACTOR 4B/4H"/>
    <property type="match status" value="1"/>
</dbReference>
<comment type="caution">
    <text evidence="5">The sequence shown here is derived from an EMBL/GenBank/DDBJ whole genome shotgun (WGS) entry which is preliminary data.</text>
</comment>
<name>A0AAD4QPQ2_9AGAM</name>
<proteinExistence type="predicted"/>
<feature type="domain" description="RRM" evidence="4">
    <location>
        <begin position="180"/>
        <end position="273"/>
    </location>
</feature>